<dbReference type="GO" id="GO:0016758">
    <property type="term" value="F:hexosyltransferase activity"/>
    <property type="evidence" value="ECO:0007669"/>
    <property type="project" value="TreeGrafter"/>
</dbReference>
<dbReference type="RefSeq" id="WP_141611106.1">
    <property type="nucleotide sequence ID" value="NZ_VIGC02000021.1"/>
</dbReference>
<dbReference type="Pfam" id="PF00534">
    <property type="entry name" value="Glycos_transf_1"/>
    <property type="match status" value="1"/>
</dbReference>
<organism evidence="3 4">
    <name type="scientific">Litorilinea aerophila</name>
    <dbReference type="NCBI Taxonomy" id="1204385"/>
    <lineage>
        <taxon>Bacteria</taxon>
        <taxon>Bacillati</taxon>
        <taxon>Chloroflexota</taxon>
        <taxon>Caldilineae</taxon>
        <taxon>Caldilineales</taxon>
        <taxon>Caldilineaceae</taxon>
        <taxon>Litorilinea</taxon>
    </lineage>
</organism>
<dbReference type="Pfam" id="PF13439">
    <property type="entry name" value="Glyco_transf_4"/>
    <property type="match status" value="1"/>
</dbReference>
<feature type="domain" description="Glycosyl transferase family 1" evidence="1">
    <location>
        <begin position="220"/>
        <end position="381"/>
    </location>
</feature>
<dbReference type="InterPro" id="IPR050194">
    <property type="entry name" value="Glycosyltransferase_grp1"/>
</dbReference>
<dbReference type="Proteomes" id="UP000317371">
    <property type="component" value="Unassembled WGS sequence"/>
</dbReference>
<evidence type="ECO:0000313" key="4">
    <source>
        <dbReference type="Proteomes" id="UP000317371"/>
    </source>
</evidence>
<sequence>MTPDENHLSISNLGACKQTNRPIRVLELTAGLAVGEPLGGAARFVIELTKTFDRTLIEPFLVCVWKYETLPEKHWQSIIEACSIPYYLGGRWRSEYLLQSCIAGLRGLWNLQGYQPDIIHSHGEFTDIAAILLKWKLGARYLVRTRHSLIEWPKRPALGRIFGHWIYPAVFDMEVAVSRGATDALNRRMLARLRRQRAVYIANAIDFTRFKFEATDSLLIKRQFNLPEDALIVGTIGSLSRVKGYDVLLNAFQQVVAHIPHAYLVIVGDGPERAALSIQAESLGIQHSIRFLGSQRHVEQIYNIFDLFVSSSFIEGLPTVLLESIASGIPVVATNIPGSREIIEHDVTGLLVPPGDPIALGKTLIQALHSPQRMKLLAKEAFRRARARFSIESIAEQYTTLFQHLVAAPPNAPLSSHFD</sequence>
<keyword evidence="3" id="KW-0808">Transferase</keyword>
<dbReference type="PANTHER" id="PTHR45947">
    <property type="entry name" value="SULFOQUINOVOSYL TRANSFERASE SQD2"/>
    <property type="match status" value="1"/>
</dbReference>
<dbReference type="InParanoid" id="A0A540VD83"/>
<dbReference type="InterPro" id="IPR001296">
    <property type="entry name" value="Glyco_trans_1"/>
</dbReference>
<comment type="caution">
    <text evidence="3">The sequence shown here is derived from an EMBL/GenBank/DDBJ whole genome shotgun (WGS) entry which is preliminary data.</text>
</comment>
<accession>A0A540VD83</accession>
<dbReference type="SUPFAM" id="SSF53756">
    <property type="entry name" value="UDP-Glycosyltransferase/glycogen phosphorylase"/>
    <property type="match status" value="1"/>
</dbReference>
<feature type="domain" description="Glycosyltransferase subfamily 4-like N-terminal" evidence="2">
    <location>
        <begin position="39"/>
        <end position="208"/>
    </location>
</feature>
<dbReference type="AlphaFoldDB" id="A0A540VD83"/>
<dbReference type="PANTHER" id="PTHR45947:SF3">
    <property type="entry name" value="SULFOQUINOVOSYL TRANSFERASE SQD2"/>
    <property type="match status" value="1"/>
</dbReference>
<name>A0A540VD83_9CHLR</name>
<keyword evidence="4" id="KW-1185">Reference proteome</keyword>
<dbReference type="OrthoDB" id="9804196at2"/>
<dbReference type="Gene3D" id="3.40.50.2000">
    <property type="entry name" value="Glycogen Phosphorylase B"/>
    <property type="match status" value="2"/>
</dbReference>
<proteinExistence type="predicted"/>
<evidence type="ECO:0000259" key="1">
    <source>
        <dbReference type="Pfam" id="PF00534"/>
    </source>
</evidence>
<dbReference type="InterPro" id="IPR028098">
    <property type="entry name" value="Glyco_trans_4-like_N"/>
</dbReference>
<evidence type="ECO:0000313" key="3">
    <source>
        <dbReference type="EMBL" id="TQE94714.1"/>
    </source>
</evidence>
<evidence type="ECO:0000259" key="2">
    <source>
        <dbReference type="Pfam" id="PF13439"/>
    </source>
</evidence>
<dbReference type="EMBL" id="VIGC01000021">
    <property type="protein sequence ID" value="TQE94714.1"/>
    <property type="molecule type" value="Genomic_DNA"/>
</dbReference>
<gene>
    <name evidence="3" type="ORF">FKZ61_15755</name>
</gene>
<reference evidence="3 4" key="1">
    <citation type="submission" date="2019-06" db="EMBL/GenBank/DDBJ databases">
        <title>Genome sequence of Litorilinea aerophila BAA-2444.</title>
        <authorList>
            <person name="Maclea K.S."/>
            <person name="Maurais E.G."/>
            <person name="Iannazzi L.C."/>
        </authorList>
    </citation>
    <scope>NUCLEOTIDE SEQUENCE [LARGE SCALE GENOMIC DNA]</scope>
    <source>
        <strain evidence="3 4">ATCC BAA-2444</strain>
    </source>
</reference>
<protein>
    <submittedName>
        <fullName evidence="3">Glycosyltransferase</fullName>
    </submittedName>
</protein>